<dbReference type="InterPro" id="IPR025566">
    <property type="entry name" value="DUF4331"/>
</dbReference>
<comment type="caution">
    <text evidence="1">The sequence shown here is derived from an EMBL/GenBank/DDBJ whole genome shotgun (WGS) entry which is preliminary data.</text>
</comment>
<reference evidence="1 2" key="1">
    <citation type="submission" date="2020-08" db="EMBL/GenBank/DDBJ databases">
        <title>Sequencing the genomes of 1000 actinobacteria strains.</title>
        <authorList>
            <person name="Klenk H.-P."/>
        </authorList>
    </citation>
    <scope>NUCLEOTIDE SEQUENCE [LARGE SCALE GENOMIC DNA]</scope>
    <source>
        <strain evidence="1 2">DSM 45272</strain>
    </source>
</reference>
<sequence>MATPHPARRRAGNRRRAAVAVIAVGAAVPASPLAGLSAGPAFASIHREAPLISGDPPVDNTDVYSFVSPDKPDTVTLIANWYPFEEPHGGPNFHPWVTDAHHDINIDNNGDAKADLTYRWNFRTDDRRGNNTYRYARKYVDGRPIDFLKSAAGKLPNPYPCSVNWTAGIFRAFRSPCLLSDSFPAPIR</sequence>
<dbReference type="RefSeq" id="WP_246480590.1">
    <property type="nucleotide sequence ID" value="NZ_JACHMX010000001.1"/>
</dbReference>
<dbReference type="AlphaFoldDB" id="A0A841AW19"/>
<organism evidence="1 2">
    <name type="scientific">Amycolatopsis umgeniensis</name>
    <dbReference type="NCBI Taxonomy" id="336628"/>
    <lineage>
        <taxon>Bacteria</taxon>
        <taxon>Bacillati</taxon>
        <taxon>Actinomycetota</taxon>
        <taxon>Actinomycetes</taxon>
        <taxon>Pseudonocardiales</taxon>
        <taxon>Pseudonocardiaceae</taxon>
        <taxon>Amycolatopsis</taxon>
    </lineage>
</organism>
<protein>
    <recommendedName>
        <fullName evidence="3">DUF4331 domain-containing protein</fullName>
    </recommendedName>
</protein>
<dbReference type="Proteomes" id="UP000580861">
    <property type="component" value="Unassembled WGS sequence"/>
</dbReference>
<keyword evidence="2" id="KW-1185">Reference proteome</keyword>
<evidence type="ECO:0008006" key="3">
    <source>
        <dbReference type="Google" id="ProtNLM"/>
    </source>
</evidence>
<name>A0A841AW19_9PSEU</name>
<dbReference type="Pfam" id="PF14224">
    <property type="entry name" value="DUF4331"/>
    <property type="match status" value="1"/>
</dbReference>
<evidence type="ECO:0000313" key="2">
    <source>
        <dbReference type="Proteomes" id="UP000580861"/>
    </source>
</evidence>
<dbReference type="EMBL" id="JACHMX010000001">
    <property type="protein sequence ID" value="MBB5850552.1"/>
    <property type="molecule type" value="Genomic_DNA"/>
</dbReference>
<accession>A0A841AW19</accession>
<gene>
    <name evidence="1" type="ORF">HDA45_000639</name>
</gene>
<evidence type="ECO:0000313" key="1">
    <source>
        <dbReference type="EMBL" id="MBB5850552.1"/>
    </source>
</evidence>
<proteinExistence type="predicted"/>